<accession>A0A0N9R3J6</accession>
<evidence type="ECO:0000313" key="1">
    <source>
        <dbReference type="EMBL" id="ALH23088.1"/>
    </source>
</evidence>
<keyword evidence="2" id="KW-1185">Reference proteome</keyword>
<sequence length="71" mass="8102">MTIVQDYLKLTQELINNYGEKSLVLMQVGSFFECYALLEKDGSYKGSRIKEFAEINDMTISKKNICVGKIT</sequence>
<proteinExistence type="predicted"/>
<protein>
    <recommendedName>
        <fullName evidence="3">DNA mismatch repair protein MutS-like N-terminal domain-containing protein</fullName>
    </recommendedName>
</protein>
<dbReference type="EMBL" id="KT820662">
    <property type="protein sequence ID" value="ALH23088.1"/>
    <property type="molecule type" value="Genomic_DNA"/>
</dbReference>
<evidence type="ECO:0000313" key="2">
    <source>
        <dbReference type="Proteomes" id="UP000203826"/>
    </source>
</evidence>
<evidence type="ECO:0008006" key="3">
    <source>
        <dbReference type="Google" id="ProtNLM"/>
    </source>
</evidence>
<name>A0A0N9R3J6_9VIRU</name>
<dbReference type="Proteomes" id="UP000203826">
    <property type="component" value="Segment"/>
</dbReference>
<reference evidence="1 2" key="1">
    <citation type="journal article" date="2015" name="Genome Announc.">
        <title>The 474-Kilobase-Pair Complete Genome Sequence of CeV-01B, a Virus Infecting Haptolina (Chrysochromulina) ericina (Prymnesiophyceae).</title>
        <authorList>
            <person name="Gallot-Lavallee L."/>
            <person name="Pagarete A."/>
            <person name="Legendre M."/>
            <person name="Santini S."/>
            <person name="Sandaa R.A."/>
            <person name="Himmelbauer H."/>
            <person name="Ogata H."/>
            <person name="Bratbak G."/>
            <person name="Claverie J.M."/>
        </authorList>
    </citation>
    <scope>NUCLEOTIDE SEQUENCE [LARGE SCALE GENOMIC DNA]</scope>
    <source>
        <strain evidence="1">CeV-01B</strain>
    </source>
</reference>
<organism evidence="1 2">
    <name type="scientific">Chrysochromulina ericina virus CeV-01B</name>
    <dbReference type="NCBI Taxonomy" id="3070830"/>
    <lineage>
        <taxon>Viruses</taxon>
        <taxon>Varidnaviria</taxon>
        <taxon>Bamfordvirae</taxon>
        <taxon>Nucleocytoviricota</taxon>
        <taxon>Megaviricetes</taxon>
        <taxon>Imitervirales</taxon>
        <taxon>Mesomimiviridae</taxon>
        <taxon>Tethysvirus</taxon>
        <taxon>Tethysvirus raunefjordenense</taxon>
    </lineage>
</organism>
<dbReference type="KEGG" id="vg:26049049"/>
<gene>
    <name evidence="1" type="ORF">ceV_182</name>
</gene>